<dbReference type="Proteomes" id="UP000264960">
    <property type="component" value="Chromosome"/>
</dbReference>
<organism evidence="1 2">
    <name type="scientific">Bacillus pumilus</name>
    <name type="common">Bacillus mesentericus</name>
    <dbReference type="NCBI Taxonomy" id="1408"/>
    <lineage>
        <taxon>Bacteria</taxon>
        <taxon>Bacillati</taxon>
        <taxon>Bacillota</taxon>
        <taxon>Bacilli</taxon>
        <taxon>Bacillales</taxon>
        <taxon>Bacillaceae</taxon>
        <taxon>Bacillus</taxon>
    </lineage>
</organism>
<name>A0AAD0MMX5_BACPU</name>
<reference evidence="1 2" key="1">
    <citation type="submission" date="2018-02" db="EMBL/GenBank/DDBJ databases">
        <title>The complete genome of two Bacillus pumilus strains from Cuatro Cienegas, Coahuila, Mexico.</title>
        <authorList>
            <person name="Zarza E."/>
            <person name="Alcaraz L.D."/>
            <person name="Aguilar-Salinas B."/>
            <person name="Islas A."/>
            <person name="Olmedo-Alvarez G."/>
        </authorList>
    </citation>
    <scope>NUCLEOTIDE SEQUENCE [LARGE SCALE GENOMIC DNA]</scope>
    <source>
        <strain evidence="1 2">145</strain>
    </source>
</reference>
<evidence type="ECO:0000313" key="2">
    <source>
        <dbReference type="Proteomes" id="UP000264960"/>
    </source>
</evidence>
<evidence type="ECO:0000313" key="1">
    <source>
        <dbReference type="EMBL" id="AVM26114.1"/>
    </source>
</evidence>
<dbReference type="AlphaFoldDB" id="A0AAD0MMX5"/>
<gene>
    <name evidence="1" type="ORF">C5695_04835</name>
</gene>
<sequence length="100" mass="11052">MVSFIVMFSPFSNVVFASQAEASTHSLISPSFYDEEIHAVKTPPFSKKHATSILLKDRLSLADSNGFLLHPVSSTASSIDLCFLEMKCAIPIMCQSNYLY</sequence>
<protein>
    <submittedName>
        <fullName evidence="1">Potassium:proton antiporter</fullName>
    </submittedName>
</protein>
<proteinExistence type="predicted"/>
<accession>A0AAD0MMX5</accession>
<dbReference type="EMBL" id="CP027116">
    <property type="protein sequence ID" value="AVM26114.1"/>
    <property type="molecule type" value="Genomic_DNA"/>
</dbReference>